<keyword evidence="2" id="KW-1185">Reference proteome</keyword>
<protein>
    <submittedName>
        <fullName evidence="1">Uncharacterized protein</fullName>
    </submittedName>
</protein>
<name>A0A5B7IMH2_PORTR</name>
<proteinExistence type="predicted"/>
<dbReference type="AlphaFoldDB" id="A0A5B7IMH2"/>
<evidence type="ECO:0000313" key="1">
    <source>
        <dbReference type="EMBL" id="MPC85062.1"/>
    </source>
</evidence>
<dbReference type="Proteomes" id="UP000324222">
    <property type="component" value="Unassembled WGS sequence"/>
</dbReference>
<evidence type="ECO:0000313" key="2">
    <source>
        <dbReference type="Proteomes" id="UP000324222"/>
    </source>
</evidence>
<dbReference type="EMBL" id="VSRR010067194">
    <property type="protein sequence ID" value="MPC85062.1"/>
    <property type="molecule type" value="Genomic_DNA"/>
</dbReference>
<sequence>MPGVPESGGTCAEVLCQVLHARPRPAGGGVHPIPLRTTDQERLGSWLSPLQ</sequence>
<accession>A0A5B7IMH2</accession>
<gene>
    <name evidence="1" type="ORF">E2C01_079821</name>
</gene>
<comment type="caution">
    <text evidence="1">The sequence shown here is derived from an EMBL/GenBank/DDBJ whole genome shotgun (WGS) entry which is preliminary data.</text>
</comment>
<organism evidence="1 2">
    <name type="scientific">Portunus trituberculatus</name>
    <name type="common">Swimming crab</name>
    <name type="synonym">Neptunus trituberculatus</name>
    <dbReference type="NCBI Taxonomy" id="210409"/>
    <lineage>
        <taxon>Eukaryota</taxon>
        <taxon>Metazoa</taxon>
        <taxon>Ecdysozoa</taxon>
        <taxon>Arthropoda</taxon>
        <taxon>Crustacea</taxon>
        <taxon>Multicrustacea</taxon>
        <taxon>Malacostraca</taxon>
        <taxon>Eumalacostraca</taxon>
        <taxon>Eucarida</taxon>
        <taxon>Decapoda</taxon>
        <taxon>Pleocyemata</taxon>
        <taxon>Brachyura</taxon>
        <taxon>Eubrachyura</taxon>
        <taxon>Portunoidea</taxon>
        <taxon>Portunidae</taxon>
        <taxon>Portuninae</taxon>
        <taxon>Portunus</taxon>
    </lineage>
</organism>
<reference evidence="1 2" key="1">
    <citation type="submission" date="2019-05" db="EMBL/GenBank/DDBJ databases">
        <title>Another draft genome of Portunus trituberculatus and its Hox gene families provides insights of decapod evolution.</title>
        <authorList>
            <person name="Jeong J.-H."/>
            <person name="Song I."/>
            <person name="Kim S."/>
            <person name="Choi T."/>
            <person name="Kim D."/>
            <person name="Ryu S."/>
            <person name="Kim W."/>
        </authorList>
    </citation>
    <scope>NUCLEOTIDE SEQUENCE [LARGE SCALE GENOMIC DNA]</scope>
    <source>
        <tissue evidence="1">Muscle</tissue>
    </source>
</reference>